<sequence>MSTATEAEWVETSTLTRAALERWLPVRAILVARAHGTLRLWVSLWVNHDGVLDADGTTVLRPPGSPLGENGLVTSYRVGRLRYAGLRELLLKLEQLRRAVAERQDTAA</sequence>
<evidence type="ECO:0000313" key="1">
    <source>
        <dbReference type="EMBL" id="MCQ8772061.1"/>
    </source>
</evidence>
<organism evidence="1 2">
    <name type="scientific">Streptomyces telluris</name>
    <dbReference type="NCBI Taxonomy" id="2720021"/>
    <lineage>
        <taxon>Bacteria</taxon>
        <taxon>Bacillati</taxon>
        <taxon>Actinomycetota</taxon>
        <taxon>Actinomycetes</taxon>
        <taxon>Kitasatosporales</taxon>
        <taxon>Streptomycetaceae</taxon>
        <taxon>Streptomyces</taxon>
    </lineage>
</organism>
<dbReference type="RefSeq" id="WP_206329005.1">
    <property type="nucleotide sequence ID" value="NZ_JAATER010000027.1"/>
</dbReference>
<name>A0A9X2LJE8_9ACTN</name>
<proteinExistence type="predicted"/>
<dbReference type="AlphaFoldDB" id="A0A9X2LJE8"/>
<accession>A0A9X2LJE8</accession>
<gene>
    <name evidence="1" type="ORF">NQU55_20130</name>
</gene>
<reference evidence="1" key="1">
    <citation type="submission" date="2022-06" db="EMBL/GenBank/DDBJ databases">
        <title>WGS of actinobacteria.</title>
        <authorList>
            <person name="Thawai C."/>
        </authorList>
    </citation>
    <scope>NUCLEOTIDE SEQUENCE</scope>
    <source>
        <strain evidence="1">AA8</strain>
    </source>
</reference>
<evidence type="ECO:0000313" key="2">
    <source>
        <dbReference type="Proteomes" id="UP001142374"/>
    </source>
</evidence>
<protein>
    <submittedName>
        <fullName evidence="1">Uncharacterized protein</fullName>
    </submittedName>
</protein>
<dbReference type="Proteomes" id="UP001142374">
    <property type="component" value="Unassembled WGS sequence"/>
</dbReference>
<keyword evidence="2" id="KW-1185">Reference proteome</keyword>
<dbReference type="EMBL" id="JANIID010000018">
    <property type="protein sequence ID" value="MCQ8772061.1"/>
    <property type="molecule type" value="Genomic_DNA"/>
</dbReference>
<comment type="caution">
    <text evidence="1">The sequence shown here is derived from an EMBL/GenBank/DDBJ whole genome shotgun (WGS) entry which is preliminary data.</text>
</comment>